<protein>
    <recommendedName>
        <fullName evidence="4">HTH psq-type domain-containing protein</fullName>
    </recommendedName>
</protein>
<feature type="compositionally biased region" description="Acidic residues" evidence="1">
    <location>
        <begin position="169"/>
        <end position="179"/>
    </location>
</feature>
<evidence type="ECO:0000313" key="2">
    <source>
        <dbReference type="EMBL" id="KAL3267445.1"/>
    </source>
</evidence>
<gene>
    <name evidence="2" type="ORF">HHI36_011571</name>
</gene>
<comment type="caution">
    <text evidence="2">The sequence shown here is derived from an EMBL/GenBank/DDBJ whole genome shotgun (WGS) entry which is preliminary data.</text>
</comment>
<evidence type="ECO:0000313" key="3">
    <source>
        <dbReference type="Proteomes" id="UP001516400"/>
    </source>
</evidence>
<dbReference type="EMBL" id="JABFTP020000001">
    <property type="protein sequence ID" value="KAL3267445.1"/>
    <property type="molecule type" value="Genomic_DNA"/>
</dbReference>
<organism evidence="2 3">
    <name type="scientific">Cryptolaemus montrouzieri</name>
    <dbReference type="NCBI Taxonomy" id="559131"/>
    <lineage>
        <taxon>Eukaryota</taxon>
        <taxon>Metazoa</taxon>
        <taxon>Ecdysozoa</taxon>
        <taxon>Arthropoda</taxon>
        <taxon>Hexapoda</taxon>
        <taxon>Insecta</taxon>
        <taxon>Pterygota</taxon>
        <taxon>Neoptera</taxon>
        <taxon>Endopterygota</taxon>
        <taxon>Coleoptera</taxon>
        <taxon>Polyphaga</taxon>
        <taxon>Cucujiformia</taxon>
        <taxon>Coccinelloidea</taxon>
        <taxon>Coccinellidae</taxon>
        <taxon>Scymninae</taxon>
        <taxon>Scymnini</taxon>
        <taxon>Cryptolaemus</taxon>
    </lineage>
</organism>
<reference evidence="2 3" key="1">
    <citation type="journal article" date="2021" name="BMC Biol.">
        <title>Horizontally acquired antibacterial genes associated with adaptive radiation of ladybird beetles.</title>
        <authorList>
            <person name="Li H.S."/>
            <person name="Tang X.F."/>
            <person name="Huang Y.H."/>
            <person name="Xu Z.Y."/>
            <person name="Chen M.L."/>
            <person name="Du X.Y."/>
            <person name="Qiu B.Y."/>
            <person name="Chen P.T."/>
            <person name="Zhang W."/>
            <person name="Slipinski A."/>
            <person name="Escalona H.E."/>
            <person name="Waterhouse R.M."/>
            <person name="Zwick A."/>
            <person name="Pang H."/>
        </authorList>
    </citation>
    <scope>NUCLEOTIDE SEQUENCE [LARGE SCALE GENOMIC DNA]</scope>
    <source>
        <strain evidence="2">SYSU2018</strain>
    </source>
</reference>
<feature type="region of interest" description="Disordered" evidence="1">
    <location>
        <begin position="164"/>
        <end position="190"/>
    </location>
</feature>
<dbReference type="AlphaFoldDB" id="A0ABD2MM48"/>
<sequence length="216" mass="24655">MPRKMKRTTTKASWTVQTLENAVQKLLCGSTFAYKVSKKTGIPYSTLKKRFRIAKSNNASYKCPPKLGKLHIFIGEPEAIMADHQFGVANRLNEAKSAGRDFLTGFFQRHPDLCIRKPEVTLECLDSIKSKWIDSLKHDKRFAEKREKRKKTTNKEEKVKRIKKKLFEDETDTSEGEDVENLRDDGSEYSEEETLCAVGREKVTKCGNAEVTVMGS</sequence>
<evidence type="ECO:0000256" key="1">
    <source>
        <dbReference type="SAM" id="MobiDB-lite"/>
    </source>
</evidence>
<evidence type="ECO:0008006" key="4">
    <source>
        <dbReference type="Google" id="ProtNLM"/>
    </source>
</evidence>
<name>A0ABD2MM48_9CUCU</name>
<proteinExistence type="predicted"/>
<keyword evidence="3" id="KW-1185">Reference proteome</keyword>
<accession>A0ABD2MM48</accession>
<dbReference type="Proteomes" id="UP001516400">
    <property type="component" value="Unassembled WGS sequence"/>
</dbReference>